<evidence type="ECO:0000259" key="16">
    <source>
        <dbReference type="SMART" id="SM00904"/>
    </source>
</evidence>
<dbReference type="OrthoDB" id="9803667at2"/>
<dbReference type="FunFam" id="2.40.30.30:FF:000003">
    <property type="entry name" value="Riboflavin biosynthesis protein"/>
    <property type="match status" value="1"/>
</dbReference>
<keyword evidence="8 15" id="KW-0547">Nucleotide-binding</keyword>
<dbReference type="GO" id="GO:0008531">
    <property type="term" value="F:riboflavin kinase activity"/>
    <property type="evidence" value="ECO:0007669"/>
    <property type="project" value="UniProtKB-UniRule"/>
</dbReference>
<evidence type="ECO:0000256" key="11">
    <source>
        <dbReference type="ARBA" id="ARBA00022840"/>
    </source>
</evidence>
<dbReference type="PANTHER" id="PTHR22749:SF6">
    <property type="entry name" value="RIBOFLAVIN KINASE"/>
    <property type="match status" value="1"/>
</dbReference>
<dbReference type="InterPro" id="IPR014729">
    <property type="entry name" value="Rossmann-like_a/b/a_fold"/>
</dbReference>
<evidence type="ECO:0000256" key="8">
    <source>
        <dbReference type="ARBA" id="ARBA00022741"/>
    </source>
</evidence>
<comment type="function">
    <text evidence="1">Catalyzes the phosphorylation of riboflavin to FMN followed by the adenylation of FMN to FAD.</text>
</comment>
<dbReference type="CDD" id="cd02064">
    <property type="entry name" value="FAD_synthetase_N"/>
    <property type="match status" value="1"/>
</dbReference>
<dbReference type="AlphaFoldDB" id="A0A7J5BE98"/>
<dbReference type="InterPro" id="IPR015864">
    <property type="entry name" value="FAD_synthase"/>
</dbReference>
<dbReference type="NCBIfam" id="NF004160">
    <property type="entry name" value="PRK05627.1-3"/>
    <property type="match status" value="1"/>
</dbReference>
<dbReference type="GO" id="GO:0009231">
    <property type="term" value="P:riboflavin biosynthetic process"/>
    <property type="evidence" value="ECO:0007669"/>
    <property type="project" value="InterPro"/>
</dbReference>
<dbReference type="NCBIfam" id="TIGR00083">
    <property type="entry name" value="ribF"/>
    <property type="match status" value="1"/>
</dbReference>
<evidence type="ECO:0000256" key="15">
    <source>
        <dbReference type="PIRNR" id="PIRNR004491"/>
    </source>
</evidence>
<dbReference type="Pfam" id="PF06574">
    <property type="entry name" value="FAD_syn"/>
    <property type="match status" value="1"/>
</dbReference>
<dbReference type="GO" id="GO:0009398">
    <property type="term" value="P:FMN biosynthetic process"/>
    <property type="evidence" value="ECO:0007669"/>
    <property type="project" value="UniProtKB-UniRule"/>
</dbReference>
<accession>A0A7J5BE98</accession>
<sequence>MKIVTDPAEFPAELEPTAITIGKFEGLHFGHRRLISELRLVAQKRQLNPVVVTFDRHPLTLVAPEKAPVPLVSVTQKTDLIARQNVAATVVLAFTRELSSLTPLEFVRDLLVRQLRMRAIVIGRDFKFGNKGLGNVEFLQDHAHEFGYEVIVVDDELGDNGRRASSTWVRECLDIGDVENATEVLGRYHEVRGTVVHGAKRGRELGFPTANLEPETLEGFIPADGVYAGWVHIGADAHPAAISIGNNPTFEGVPQKQVEAHIIDVTGIDIYGEQVRVSFVRRLRGMKKFDSLDALIDRMQLDVDETRLLLQGDQNDRGIW</sequence>
<name>A0A7J5BE98_9MICO</name>
<evidence type="ECO:0000256" key="6">
    <source>
        <dbReference type="ARBA" id="ARBA00022679"/>
    </source>
</evidence>
<dbReference type="Gene3D" id="3.40.50.620">
    <property type="entry name" value="HUPs"/>
    <property type="match status" value="1"/>
</dbReference>
<evidence type="ECO:0000256" key="5">
    <source>
        <dbReference type="ARBA" id="ARBA00022643"/>
    </source>
</evidence>
<dbReference type="SMART" id="SM00904">
    <property type="entry name" value="Flavokinase"/>
    <property type="match status" value="1"/>
</dbReference>
<gene>
    <name evidence="17" type="ORF">F8O05_06960</name>
</gene>
<dbReference type="Proteomes" id="UP000433493">
    <property type="component" value="Unassembled WGS sequence"/>
</dbReference>
<keyword evidence="4 15" id="KW-0285">Flavoprotein</keyword>
<keyword evidence="11 15" id="KW-0067">ATP-binding</keyword>
<keyword evidence="7 15" id="KW-0548">Nucleotidyltransferase</keyword>
<evidence type="ECO:0000256" key="7">
    <source>
        <dbReference type="ARBA" id="ARBA00022695"/>
    </source>
</evidence>
<keyword evidence="6 15" id="KW-0808">Transferase</keyword>
<evidence type="ECO:0000256" key="2">
    <source>
        <dbReference type="ARBA" id="ARBA00004726"/>
    </source>
</evidence>
<evidence type="ECO:0000256" key="14">
    <source>
        <dbReference type="ARBA" id="ARBA00049494"/>
    </source>
</evidence>
<comment type="pathway">
    <text evidence="2 15">Cofactor biosynthesis; FAD biosynthesis; FAD from FMN: step 1/1.</text>
</comment>
<dbReference type="Pfam" id="PF01687">
    <property type="entry name" value="Flavokinase"/>
    <property type="match status" value="1"/>
</dbReference>
<evidence type="ECO:0000256" key="4">
    <source>
        <dbReference type="ARBA" id="ARBA00022630"/>
    </source>
</evidence>
<dbReference type="Gene3D" id="2.40.30.30">
    <property type="entry name" value="Riboflavin kinase-like"/>
    <property type="match status" value="1"/>
</dbReference>
<proteinExistence type="inferred from homology"/>
<dbReference type="GO" id="GO:0003919">
    <property type="term" value="F:FMN adenylyltransferase activity"/>
    <property type="evidence" value="ECO:0007669"/>
    <property type="project" value="UniProtKB-UniRule"/>
</dbReference>
<dbReference type="InterPro" id="IPR002606">
    <property type="entry name" value="Riboflavin_kinase_bac"/>
</dbReference>
<dbReference type="EC" id="2.7.1.26" evidence="15"/>
<evidence type="ECO:0000313" key="17">
    <source>
        <dbReference type="EMBL" id="KAB1643608.1"/>
    </source>
</evidence>
<evidence type="ECO:0000256" key="9">
    <source>
        <dbReference type="ARBA" id="ARBA00022777"/>
    </source>
</evidence>
<evidence type="ECO:0000256" key="13">
    <source>
        <dbReference type="ARBA" id="ARBA00047880"/>
    </source>
</evidence>
<dbReference type="GO" id="GO:0005524">
    <property type="term" value="F:ATP binding"/>
    <property type="evidence" value="ECO:0007669"/>
    <property type="project" value="UniProtKB-UniRule"/>
</dbReference>
<evidence type="ECO:0000256" key="1">
    <source>
        <dbReference type="ARBA" id="ARBA00002121"/>
    </source>
</evidence>
<dbReference type="UniPathway" id="UPA00276">
    <property type="reaction ID" value="UER00406"/>
</dbReference>
<dbReference type="EMBL" id="WBKB01000003">
    <property type="protein sequence ID" value="KAB1643608.1"/>
    <property type="molecule type" value="Genomic_DNA"/>
</dbReference>
<dbReference type="FunFam" id="3.40.50.620:FF:000021">
    <property type="entry name" value="Riboflavin biosynthesis protein"/>
    <property type="match status" value="1"/>
</dbReference>
<dbReference type="InterPro" id="IPR023468">
    <property type="entry name" value="Riboflavin_kinase"/>
</dbReference>
<dbReference type="RefSeq" id="WP_158052023.1">
    <property type="nucleotide sequence ID" value="NZ_WBKB01000003.1"/>
</dbReference>
<keyword evidence="9 15" id="KW-0418">Kinase</keyword>
<dbReference type="InterPro" id="IPR023465">
    <property type="entry name" value="Riboflavin_kinase_dom_sf"/>
</dbReference>
<comment type="caution">
    <text evidence="17">The sequence shown here is derived from an EMBL/GenBank/DDBJ whole genome shotgun (WGS) entry which is preliminary data.</text>
</comment>
<keyword evidence="12" id="KW-0511">Multifunctional enzyme</keyword>
<comment type="catalytic activity">
    <reaction evidence="14 15">
        <text>FMN + ATP + H(+) = FAD + diphosphate</text>
        <dbReference type="Rhea" id="RHEA:17237"/>
        <dbReference type="ChEBI" id="CHEBI:15378"/>
        <dbReference type="ChEBI" id="CHEBI:30616"/>
        <dbReference type="ChEBI" id="CHEBI:33019"/>
        <dbReference type="ChEBI" id="CHEBI:57692"/>
        <dbReference type="ChEBI" id="CHEBI:58210"/>
        <dbReference type="EC" id="2.7.7.2"/>
    </reaction>
</comment>
<protein>
    <recommendedName>
        <fullName evidence="15">Riboflavin biosynthesis protein</fullName>
    </recommendedName>
    <domain>
        <recommendedName>
            <fullName evidence="15">Riboflavin kinase</fullName>
            <ecNumber evidence="15">2.7.1.26</ecNumber>
        </recommendedName>
        <alternativeName>
            <fullName evidence="15">Flavokinase</fullName>
        </alternativeName>
    </domain>
    <domain>
        <recommendedName>
            <fullName evidence="15">FMN adenylyltransferase</fullName>
            <ecNumber evidence="15">2.7.7.2</ecNumber>
        </recommendedName>
        <alternativeName>
            <fullName evidence="15">FAD pyrophosphorylase</fullName>
        </alternativeName>
        <alternativeName>
            <fullName evidence="15">FAD synthase</fullName>
        </alternativeName>
    </domain>
</protein>
<evidence type="ECO:0000256" key="3">
    <source>
        <dbReference type="ARBA" id="ARBA00005201"/>
    </source>
</evidence>
<comment type="catalytic activity">
    <reaction evidence="13 15">
        <text>riboflavin + ATP = FMN + ADP + H(+)</text>
        <dbReference type="Rhea" id="RHEA:14357"/>
        <dbReference type="ChEBI" id="CHEBI:15378"/>
        <dbReference type="ChEBI" id="CHEBI:30616"/>
        <dbReference type="ChEBI" id="CHEBI:57986"/>
        <dbReference type="ChEBI" id="CHEBI:58210"/>
        <dbReference type="ChEBI" id="CHEBI:456216"/>
        <dbReference type="EC" id="2.7.1.26"/>
    </reaction>
</comment>
<organism evidence="17 18">
    <name type="scientific">Gulosibacter chungangensis</name>
    <dbReference type="NCBI Taxonomy" id="979746"/>
    <lineage>
        <taxon>Bacteria</taxon>
        <taxon>Bacillati</taxon>
        <taxon>Actinomycetota</taxon>
        <taxon>Actinomycetes</taxon>
        <taxon>Micrococcales</taxon>
        <taxon>Microbacteriaceae</taxon>
        <taxon>Gulosibacter</taxon>
    </lineage>
</organism>
<evidence type="ECO:0000313" key="18">
    <source>
        <dbReference type="Proteomes" id="UP000433493"/>
    </source>
</evidence>
<feature type="domain" description="Riboflavin kinase" evidence="16">
    <location>
        <begin position="184"/>
        <end position="311"/>
    </location>
</feature>
<dbReference type="GO" id="GO:0006747">
    <property type="term" value="P:FAD biosynthetic process"/>
    <property type="evidence" value="ECO:0007669"/>
    <property type="project" value="UniProtKB-UniRule"/>
</dbReference>
<dbReference type="PIRSF" id="PIRSF004491">
    <property type="entry name" value="FAD_Synth"/>
    <property type="match status" value="1"/>
</dbReference>
<keyword evidence="18" id="KW-1185">Reference proteome</keyword>
<keyword evidence="5 15" id="KW-0288">FMN</keyword>
<dbReference type="UniPathway" id="UPA00277">
    <property type="reaction ID" value="UER00407"/>
</dbReference>
<keyword evidence="10 15" id="KW-0274">FAD</keyword>
<dbReference type="SUPFAM" id="SSF52374">
    <property type="entry name" value="Nucleotidylyl transferase"/>
    <property type="match status" value="1"/>
</dbReference>
<dbReference type="PANTHER" id="PTHR22749">
    <property type="entry name" value="RIBOFLAVIN KINASE/FMN ADENYLYLTRANSFERASE"/>
    <property type="match status" value="1"/>
</dbReference>
<dbReference type="InterPro" id="IPR015865">
    <property type="entry name" value="Riboflavin_kinase_bac/euk"/>
</dbReference>
<evidence type="ECO:0000256" key="10">
    <source>
        <dbReference type="ARBA" id="ARBA00022827"/>
    </source>
</evidence>
<comment type="pathway">
    <text evidence="3 15">Cofactor biosynthesis; FMN biosynthesis; FMN from riboflavin (ATP route): step 1/1.</text>
</comment>
<comment type="similarity">
    <text evidence="15">Belongs to the ribF family.</text>
</comment>
<dbReference type="EC" id="2.7.7.2" evidence="15"/>
<dbReference type="SUPFAM" id="SSF82114">
    <property type="entry name" value="Riboflavin kinase-like"/>
    <property type="match status" value="1"/>
</dbReference>
<reference evidence="17 18" key="1">
    <citation type="submission" date="2019-09" db="EMBL/GenBank/DDBJ databases">
        <title>Phylogeny of genus Pseudoclavibacter and closely related genus.</title>
        <authorList>
            <person name="Li Y."/>
        </authorList>
    </citation>
    <scope>NUCLEOTIDE SEQUENCE [LARGE SCALE GENOMIC DNA]</scope>
    <source>
        <strain evidence="17 18">KCTC 13959</strain>
    </source>
</reference>
<evidence type="ECO:0000256" key="12">
    <source>
        <dbReference type="ARBA" id="ARBA00023268"/>
    </source>
</evidence>